<dbReference type="GO" id="GO:0005886">
    <property type="term" value="C:plasma membrane"/>
    <property type="evidence" value="ECO:0000318"/>
    <property type="project" value="GO_Central"/>
</dbReference>
<keyword evidence="5 12" id="KW-0732">Signal</keyword>
<gene>
    <name evidence="13" type="ORF">EUGRSUZ_G02367</name>
</gene>
<dbReference type="OMA" id="PANIRPF"/>
<evidence type="ECO:0000256" key="8">
    <source>
        <dbReference type="ARBA" id="ARBA00023136"/>
    </source>
</evidence>
<reference evidence="13" key="1">
    <citation type="submission" date="2013-07" db="EMBL/GenBank/DDBJ databases">
        <title>The genome of Eucalyptus grandis.</title>
        <authorList>
            <person name="Schmutz J."/>
            <person name="Hayes R."/>
            <person name="Myburg A."/>
            <person name="Tuskan G."/>
            <person name="Grattapaglia D."/>
            <person name="Rokhsar D.S."/>
        </authorList>
    </citation>
    <scope>NUCLEOTIDE SEQUENCE</scope>
    <source>
        <tissue evidence="13">Leaf extractions</tissue>
    </source>
</reference>
<keyword evidence="10" id="KW-0325">Glycoprotein</keyword>
<evidence type="ECO:0000256" key="12">
    <source>
        <dbReference type="SAM" id="SignalP"/>
    </source>
</evidence>
<feature type="signal peptide" evidence="12">
    <location>
        <begin position="1"/>
        <end position="18"/>
    </location>
</feature>
<comment type="subcellular location">
    <subcellularLocation>
        <location evidence="1">Membrane</location>
        <topology evidence="1">Single-pass type I membrane protein</topology>
    </subcellularLocation>
</comment>
<feature type="chain" id="PRO_5001568597" description="Leucine-rich repeat-containing N-terminal plant-type domain-containing protein" evidence="12">
    <location>
        <begin position="19"/>
        <end position="477"/>
    </location>
</feature>
<keyword evidence="6" id="KW-0677">Repeat</keyword>
<dbReference type="FunFam" id="3.80.10.10:FF:000041">
    <property type="entry name" value="LRR receptor-like serine/threonine-protein kinase ERECTA"/>
    <property type="match status" value="1"/>
</dbReference>
<dbReference type="STRING" id="71139.A0A059BF00"/>
<evidence type="ECO:0000256" key="7">
    <source>
        <dbReference type="ARBA" id="ARBA00022989"/>
    </source>
</evidence>
<evidence type="ECO:0000256" key="3">
    <source>
        <dbReference type="ARBA" id="ARBA00022614"/>
    </source>
</evidence>
<proteinExistence type="inferred from homology"/>
<evidence type="ECO:0000256" key="10">
    <source>
        <dbReference type="ARBA" id="ARBA00023180"/>
    </source>
</evidence>
<dbReference type="Gene3D" id="3.80.10.10">
    <property type="entry name" value="Ribonuclease Inhibitor"/>
    <property type="match status" value="1"/>
</dbReference>
<evidence type="ECO:0000256" key="5">
    <source>
        <dbReference type="ARBA" id="ARBA00022729"/>
    </source>
</evidence>
<evidence type="ECO:0000256" key="9">
    <source>
        <dbReference type="ARBA" id="ARBA00023170"/>
    </source>
</evidence>
<keyword evidence="9" id="KW-0675">Receptor</keyword>
<dbReference type="InterPro" id="IPR001611">
    <property type="entry name" value="Leu-rich_rpt"/>
</dbReference>
<keyword evidence="4 11" id="KW-0812">Transmembrane</keyword>
<name>A0A059BF00_EUCGR</name>
<evidence type="ECO:0000256" key="1">
    <source>
        <dbReference type="ARBA" id="ARBA00004479"/>
    </source>
</evidence>
<keyword evidence="8 11" id="KW-0472">Membrane</keyword>
<dbReference type="PANTHER" id="PTHR27000">
    <property type="entry name" value="LEUCINE-RICH REPEAT RECEPTOR-LIKE PROTEIN KINASE FAMILY PROTEIN-RELATED"/>
    <property type="match status" value="1"/>
</dbReference>
<evidence type="ECO:0000256" key="2">
    <source>
        <dbReference type="ARBA" id="ARBA00009592"/>
    </source>
</evidence>
<dbReference type="PANTHER" id="PTHR27000:SF768">
    <property type="entry name" value="PIRIFORMOSPORA INDICA-INSENSITIVE PROTEIN 2-LIKE ISOFORM X1"/>
    <property type="match status" value="1"/>
</dbReference>
<keyword evidence="3" id="KW-0433">Leucine-rich repeat</keyword>
<dbReference type="EMBL" id="KK198759">
    <property type="protein sequence ID" value="KCW64797.1"/>
    <property type="molecule type" value="Genomic_DNA"/>
</dbReference>
<accession>A0A059BF00</accession>
<evidence type="ECO:0000313" key="13">
    <source>
        <dbReference type="EMBL" id="KCW64797.1"/>
    </source>
</evidence>
<dbReference type="AlphaFoldDB" id="A0A059BF00"/>
<keyword evidence="7 11" id="KW-1133">Transmembrane helix</keyword>
<evidence type="ECO:0000256" key="6">
    <source>
        <dbReference type="ARBA" id="ARBA00022737"/>
    </source>
</evidence>
<protein>
    <recommendedName>
        <fullName evidence="14">Leucine-rich repeat-containing N-terminal plant-type domain-containing protein</fullName>
    </recommendedName>
</protein>
<dbReference type="FunCoup" id="A0A059BF00">
    <property type="interactions" value="116"/>
</dbReference>
<dbReference type="Gramene" id="KCW64797">
    <property type="protein sequence ID" value="KCW64797"/>
    <property type="gene ID" value="EUGRSUZ_G02367"/>
</dbReference>
<evidence type="ECO:0008006" key="14">
    <source>
        <dbReference type="Google" id="ProtNLM"/>
    </source>
</evidence>
<dbReference type="InterPro" id="IPR032675">
    <property type="entry name" value="LRR_dom_sf"/>
</dbReference>
<feature type="transmembrane region" description="Helical" evidence="11">
    <location>
        <begin position="455"/>
        <end position="474"/>
    </location>
</feature>
<sequence length="477" mass="52357">MVTMKNFGWLIILGCVWSLLGMEKQETQTKLQRRKQRGRLCTLQYKGLWAAGRMGRIFTQTLVDGLHTGIYSTITFLLWIANLHCDIGKSGVSCDLFDGLWYITALNVGPVHENSLVCSANPVFTPHVFKLTHPKSLSFFGCFVSPRQNPVMVPPESWGNLADSLESLELRSNPGLVGQVPSCFGQLVNLQSLVIQENGLSGNVPPNIGTLLNLKQLVLGGNSLTGRIPDSFGGLSKLLILDLSSNSPSGPLTSALGGLTSLLKLDLSNDLLEGKLPMELGNNKLSGGLTRSLESMCSLQELILANNPIGGNLRILEWKKLQGLATLDFHRRLKNLRFLGLSNNHLGGHISPELETLPSINALYLNGNNFTRELELLKWFYGKMERCFGAWDNPGLCYRTESLSTSHKPFGVKPGREQGNVVDEPTSEAKFSGGRVGQNVHFLASLGCSRHGGGYYGFWCPFLLEVVMLLLIVLKSY</sequence>
<organism evidence="13">
    <name type="scientific">Eucalyptus grandis</name>
    <name type="common">Flooded gum</name>
    <dbReference type="NCBI Taxonomy" id="71139"/>
    <lineage>
        <taxon>Eukaryota</taxon>
        <taxon>Viridiplantae</taxon>
        <taxon>Streptophyta</taxon>
        <taxon>Embryophyta</taxon>
        <taxon>Tracheophyta</taxon>
        <taxon>Spermatophyta</taxon>
        <taxon>Magnoliopsida</taxon>
        <taxon>eudicotyledons</taxon>
        <taxon>Gunneridae</taxon>
        <taxon>Pentapetalae</taxon>
        <taxon>rosids</taxon>
        <taxon>malvids</taxon>
        <taxon>Myrtales</taxon>
        <taxon>Myrtaceae</taxon>
        <taxon>Myrtoideae</taxon>
        <taxon>Eucalypteae</taxon>
        <taxon>Eucalyptus</taxon>
    </lineage>
</organism>
<evidence type="ECO:0000256" key="11">
    <source>
        <dbReference type="SAM" id="Phobius"/>
    </source>
</evidence>
<evidence type="ECO:0000256" key="4">
    <source>
        <dbReference type="ARBA" id="ARBA00022692"/>
    </source>
</evidence>
<dbReference type="SUPFAM" id="SSF52058">
    <property type="entry name" value="L domain-like"/>
    <property type="match status" value="1"/>
</dbReference>
<dbReference type="Pfam" id="PF13855">
    <property type="entry name" value="LRR_8"/>
    <property type="match status" value="1"/>
</dbReference>
<dbReference type="Pfam" id="PF00560">
    <property type="entry name" value="LRR_1"/>
    <property type="match status" value="2"/>
</dbReference>
<comment type="similarity">
    <text evidence="2">Belongs to the RLP family.</text>
</comment>
<dbReference type="InParanoid" id="A0A059BF00"/>